<gene>
    <name evidence="3" type="ORF">BECKLFY1418A_GA0070994_100181</name>
</gene>
<accession>A0A450U6T3</accession>
<feature type="region of interest" description="Disordered" evidence="1">
    <location>
        <begin position="1"/>
        <end position="24"/>
    </location>
</feature>
<dbReference type="EMBL" id="CAADFH010000001">
    <property type="protein sequence ID" value="VFJ87367.1"/>
    <property type="molecule type" value="Genomic_DNA"/>
</dbReference>
<dbReference type="AlphaFoldDB" id="A0A450U6T3"/>
<evidence type="ECO:0000256" key="2">
    <source>
        <dbReference type="SAM" id="Phobius"/>
    </source>
</evidence>
<keyword evidence="2" id="KW-0472">Membrane</keyword>
<sequence length="125" mass="13997">MSNGSNISQQADRFTQGEEGNSRWNTHFEKVARLEEVVNSLKETSATTNDITASELRTQKEISTAISESEKKITGSIKDVEHKVENAIKEVDEKHKSFYRWLIGIIISIGATIMTVGAILYPKLQ</sequence>
<keyword evidence="2" id="KW-1133">Transmembrane helix</keyword>
<feature type="transmembrane region" description="Helical" evidence="2">
    <location>
        <begin position="98"/>
        <end position="121"/>
    </location>
</feature>
<keyword evidence="2" id="KW-0812">Transmembrane</keyword>
<reference evidence="3" key="1">
    <citation type="submission" date="2019-02" db="EMBL/GenBank/DDBJ databases">
        <authorList>
            <person name="Gruber-Vodicka R. H."/>
            <person name="Seah K. B. B."/>
        </authorList>
    </citation>
    <scope>NUCLEOTIDE SEQUENCE</scope>
    <source>
        <strain evidence="3">BECK_M6</strain>
    </source>
</reference>
<proteinExistence type="predicted"/>
<name>A0A450U6T3_9GAMM</name>
<evidence type="ECO:0000313" key="3">
    <source>
        <dbReference type="EMBL" id="VFJ87367.1"/>
    </source>
</evidence>
<evidence type="ECO:0000256" key="1">
    <source>
        <dbReference type="SAM" id="MobiDB-lite"/>
    </source>
</evidence>
<protein>
    <submittedName>
        <fullName evidence="3">Uncharacterized protein</fullName>
    </submittedName>
</protein>
<organism evidence="3">
    <name type="scientific">Candidatus Kentrum sp. LFY</name>
    <dbReference type="NCBI Taxonomy" id="2126342"/>
    <lineage>
        <taxon>Bacteria</taxon>
        <taxon>Pseudomonadati</taxon>
        <taxon>Pseudomonadota</taxon>
        <taxon>Gammaproteobacteria</taxon>
        <taxon>Candidatus Kentrum</taxon>
    </lineage>
</organism>